<gene>
    <name evidence="1" type="ORF">SDC9_84937</name>
</gene>
<protein>
    <submittedName>
        <fullName evidence="1">Uncharacterized protein</fullName>
    </submittedName>
</protein>
<dbReference type="EMBL" id="VSSQ01008241">
    <property type="protein sequence ID" value="MPM38308.1"/>
    <property type="molecule type" value="Genomic_DNA"/>
</dbReference>
<reference evidence="1" key="1">
    <citation type="submission" date="2019-08" db="EMBL/GenBank/DDBJ databases">
        <authorList>
            <person name="Kucharzyk K."/>
            <person name="Murdoch R.W."/>
            <person name="Higgins S."/>
            <person name="Loffler F."/>
        </authorList>
    </citation>
    <scope>NUCLEOTIDE SEQUENCE</scope>
</reference>
<dbReference type="AlphaFoldDB" id="A0A644ZDB7"/>
<comment type="caution">
    <text evidence="1">The sequence shown here is derived from an EMBL/GenBank/DDBJ whole genome shotgun (WGS) entry which is preliminary data.</text>
</comment>
<organism evidence="1">
    <name type="scientific">bioreactor metagenome</name>
    <dbReference type="NCBI Taxonomy" id="1076179"/>
    <lineage>
        <taxon>unclassified sequences</taxon>
        <taxon>metagenomes</taxon>
        <taxon>ecological metagenomes</taxon>
    </lineage>
</organism>
<evidence type="ECO:0000313" key="1">
    <source>
        <dbReference type="EMBL" id="MPM38308.1"/>
    </source>
</evidence>
<accession>A0A644ZDB7</accession>
<name>A0A644ZDB7_9ZZZZ</name>
<proteinExistence type="predicted"/>
<sequence length="68" mass="7518">MVKYRFGKTDLADDLPLLCQAWTERRAVEASGCIAQRQPLLAQKRDGLLVIELGKLTDLGDASNMKQG</sequence>